<dbReference type="Proteomes" id="UP000235464">
    <property type="component" value="Chromosome I"/>
</dbReference>
<dbReference type="OrthoDB" id="4087213at2"/>
<evidence type="ECO:0000313" key="4">
    <source>
        <dbReference type="Proteomes" id="UP000235464"/>
    </source>
</evidence>
<accession>A0A2N9BMB2</accession>
<dbReference type="SUPFAM" id="SSF47413">
    <property type="entry name" value="lambda repressor-like DNA-binding domains"/>
    <property type="match status" value="1"/>
</dbReference>
<dbReference type="Gene3D" id="3.40.50.1000">
    <property type="entry name" value="HAD superfamily/HAD-like"/>
    <property type="match status" value="1"/>
</dbReference>
<dbReference type="InterPro" id="IPR050155">
    <property type="entry name" value="HAD-like_hydrolase_sf"/>
</dbReference>
<dbReference type="InterPro" id="IPR001387">
    <property type="entry name" value="Cro/C1-type_HTH"/>
</dbReference>
<dbReference type="Pfam" id="PF13560">
    <property type="entry name" value="HTH_31"/>
    <property type="match status" value="1"/>
</dbReference>
<name>A0A2N9BMB2_STRCX</name>
<dbReference type="EMBL" id="LT963352">
    <property type="protein sequence ID" value="SOR84497.1"/>
    <property type="molecule type" value="Genomic_DNA"/>
</dbReference>
<dbReference type="PANTHER" id="PTHR43434:SF1">
    <property type="entry name" value="PHOSPHOGLYCOLATE PHOSPHATASE"/>
    <property type="match status" value="1"/>
</dbReference>
<proteinExistence type="predicted"/>
<feature type="domain" description="HTH cro/C1-type" evidence="1">
    <location>
        <begin position="14"/>
        <end position="72"/>
    </location>
</feature>
<dbReference type="AlphaFoldDB" id="A0A2N9BMB2"/>
<reference evidence="3" key="2">
    <citation type="submission" date="2017-11" db="EMBL/GenBank/DDBJ databases">
        <authorList>
            <person name="Han C.G."/>
        </authorList>
    </citation>
    <scope>NUCLEOTIDE SEQUENCE [LARGE SCALE GENOMIC DNA]</scope>
    <source>
        <strain evidence="3">NRRL3882</strain>
    </source>
</reference>
<dbReference type="PROSITE" id="PS50943">
    <property type="entry name" value="HTH_CROC1"/>
    <property type="match status" value="1"/>
</dbReference>
<dbReference type="InterPro" id="IPR036412">
    <property type="entry name" value="HAD-like_sf"/>
</dbReference>
<dbReference type="GO" id="GO:0008967">
    <property type="term" value="F:phosphoglycolate phosphatase activity"/>
    <property type="evidence" value="ECO:0007669"/>
    <property type="project" value="TreeGrafter"/>
</dbReference>
<dbReference type="CDD" id="cd00093">
    <property type="entry name" value="HTH_XRE"/>
    <property type="match status" value="1"/>
</dbReference>
<dbReference type="RefSeq" id="WP_010049024.1">
    <property type="nucleotide sequence ID" value="NZ_LT962942.1"/>
</dbReference>
<dbReference type="InterPro" id="IPR041492">
    <property type="entry name" value="HAD_2"/>
</dbReference>
<sequence length="588" mass="64191">MARGLADMFDGARLRQARAAAEDGRGISAEALARRIDATKSQVLAYENGLVRPDPRRIRDLAQALGIEPLQLSDASRAQAWTLADLRRAHGLRAADVSRALSLSLRTYRRLENEGIVPAHKFNLMSELAELFAITAGEVEEHLRRAPLLSQRLDEVREPLSCLLSFYLQPKNLDKPDPGDDEIIALAGLYRRSPLTIARIVGHEIARLRGMRRRKAKFDAAANYGATAEEQAKGQAAAQAEGRKIREVIDALPQNLDTFFRCMLPLDAWRAIALFHALRPLGGWLSTGQLNATSEQLAMIPAQLLERRTTGKDAAQAEYRISEQGAKHCAAYRPWYDACYPAVQAFVQVNERALAGHMQQSDLHDLLAQSEAVLFSFDGLLCRLFGRNLQTVSERLLSGAQSLQLVLPPQTPTDPVGMLRALVRHGTPAQINQLDRLLSQFEMEAARHVAPLPGVSQLLRALADSPRRLAVVTDHASDAVNVFLERLPTDIPPGRIAVFGRPGDPELMKPNPHGLSQATAALKAPHARVLLMGESIADALAAQTAGIPFVGVAATTRQARMLRDAGASRTVASVRTITAVVREQQAGA</sequence>
<evidence type="ECO:0000313" key="2">
    <source>
        <dbReference type="EMBL" id="SOR76529.1"/>
    </source>
</evidence>
<dbReference type="GO" id="GO:0006281">
    <property type="term" value="P:DNA repair"/>
    <property type="evidence" value="ECO:0007669"/>
    <property type="project" value="TreeGrafter"/>
</dbReference>
<dbReference type="SMART" id="SM00530">
    <property type="entry name" value="HTH_XRE"/>
    <property type="match status" value="2"/>
</dbReference>
<reference evidence="4" key="1">
    <citation type="submission" date="2017-11" db="EMBL/GenBank/DDBJ databases">
        <authorList>
            <person name="Wibberg D."/>
        </authorList>
    </citation>
    <scope>NUCLEOTIDE SEQUENCE [LARGE SCALE GENOMIC DNA]</scope>
</reference>
<evidence type="ECO:0000259" key="1">
    <source>
        <dbReference type="PROSITE" id="PS50943"/>
    </source>
</evidence>
<dbReference type="GO" id="GO:0003677">
    <property type="term" value="F:DNA binding"/>
    <property type="evidence" value="ECO:0007669"/>
    <property type="project" value="InterPro"/>
</dbReference>
<organism evidence="3 4">
    <name type="scientific">Streptomyces chartreusis NRRL 3882</name>
    <dbReference type="NCBI Taxonomy" id="1079985"/>
    <lineage>
        <taxon>Bacteria</taxon>
        <taxon>Bacillati</taxon>
        <taxon>Actinomycetota</taxon>
        <taxon>Actinomycetes</taxon>
        <taxon>Kitasatosporales</taxon>
        <taxon>Streptomycetaceae</taxon>
        <taxon>Streptomyces</taxon>
    </lineage>
</organism>
<dbReference type="SUPFAM" id="SSF56784">
    <property type="entry name" value="HAD-like"/>
    <property type="match status" value="1"/>
</dbReference>
<dbReference type="EMBL" id="LT963352">
    <property type="protein sequence ID" value="SOR76529.1"/>
    <property type="molecule type" value="Genomic_DNA"/>
</dbReference>
<evidence type="ECO:0000313" key="3">
    <source>
        <dbReference type="EMBL" id="SOR84497.1"/>
    </source>
</evidence>
<dbReference type="Pfam" id="PF13419">
    <property type="entry name" value="HAD_2"/>
    <property type="match status" value="1"/>
</dbReference>
<keyword evidence="4" id="KW-1185">Reference proteome</keyword>
<dbReference type="GO" id="GO:0005829">
    <property type="term" value="C:cytosol"/>
    <property type="evidence" value="ECO:0007669"/>
    <property type="project" value="TreeGrafter"/>
</dbReference>
<dbReference type="PANTHER" id="PTHR43434">
    <property type="entry name" value="PHOSPHOGLYCOLATE PHOSPHATASE"/>
    <property type="match status" value="1"/>
</dbReference>
<dbReference type="InterPro" id="IPR010982">
    <property type="entry name" value="Lambda_DNA-bd_dom_sf"/>
</dbReference>
<dbReference type="InterPro" id="IPR023214">
    <property type="entry name" value="HAD_sf"/>
</dbReference>
<gene>
    <name evidence="2" type="ORF">SCNRRL3882_0013</name>
    <name evidence="3" type="ORF">SCNRRL3882_7942</name>
</gene>
<dbReference type="Gene3D" id="1.10.260.40">
    <property type="entry name" value="lambda repressor-like DNA-binding domains"/>
    <property type="match status" value="1"/>
</dbReference>
<protein>
    <submittedName>
        <fullName evidence="3">Phosphoglycolate phosphatase</fullName>
    </submittedName>
</protein>